<evidence type="ECO:0000313" key="8">
    <source>
        <dbReference type="EMBL" id="CZF83764.1"/>
    </source>
</evidence>
<evidence type="ECO:0000259" key="7">
    <source>
        <dbReference type="PROSITE" id="PS50156"/>
    </source>
</evidence>
<dbReference type="GO" id="GO:0005886">
    <property type="term" value="C:plasma membrane"/>
    <property type="evidence" value="ECO:0007669"/>
    <property type="project" value="UniProtKB-SubCell"/>
</dbReference>
<proteinExistence type="predicted"/>
<feature type="transmembrane region" description="Helical" evidence="6">
    <location>
        <begin position="608"/>
        <end position="627"/>
    </location>
</feature>
<dbReference type="AlphaFoldDB" id="A0A128FBQ8"/>
<keyword evidence="9" id="KW-1185">Reference proteome</keyword>
<feature type="transmembrane region" description="Helical" evidence="6">
    <location>
        <begin position="706"/>
        <end position="728"/>
    </location>
</feature>
<feature type="transmembrane region" description="Helical" evidence="6">
    <location>
        <begin position="250"/>
        <end position="272"/>
    </location>
</feature>
<feature type="transmembrane region" description="Helical" evidence="6">
    <location>
        <begin position="15"/>
        <end position="34"/>
    </location>
</feature>
<evidence type="ECO:0000256" key="1">
    <source>
        <dbReference type="ARBA" id="ARBA00004651"/>
    </source>
</evidence>
<organism evidence="8 9">
    <name type="scientific">Grimontia marina</name>
    <dbReference type="NCBI Taxonomy" id="646534"/>
    <lineage>
        <taxon>Bacteria</taxon>
        <taxon>Pseudomonadati</taxon>
        <taxon>Pseudomonadota</taxon>
        <taxon>Gammaproteobacteria</taxon>
        <taxon>Vibrionales</taxon>
        <taxon>Vibrionaceae</taxon>
        <taxon>Grimontia</taxon>
    </lineage>
</organism>
<dbReference type="PROSITE" id="PS50156">
    <property type="entry name" value="SSD"/>
    <property type="match status" value="1"/>
</dbReference>
<protein>
    <submittedName>
        <fullName evidence="8">Bifunctional preprotein translocase subunit SecD/SecF</fullName>
    </submittedName>
</protein>
<feature type="transmembrane region" description="Helical" evidence="6">
    <location>
        <begin position="634"/>
        <end position="654"/>
    </location>
</feature>
<dbReference type="InterPro" id="IPR050545">
    <property type="entry name" value="Mycobact_MmpL"/>
</dbReference>
<sequence length="776" mass="86726">MSLQKIIQWEVESKYSKWVMLLVLAFILVFCLGVKKLTFSADYKTFFDEDNPELIQLEELQNTYSKTDNVFVMIAPANGDVFTTETISLIHQLTQEFWQIPYSSRVDSITNYSNSSAMEDDILIEEFVYDQSDITPELVEYMKDEVLKEKDLLGKIVTNSGQNTAINISINLPGLDIKSETEEVNEVVWQVISKYQQLNPEHAFYVSGLVIMNGAFMDIAQKDLATLIPALMLFVLVVAGYIIGSVRAALIIMAVVVLCFTGALGLAGWTGIKLSSPSVSAPIIMFTIIVASSIHLITYVKTRRVEGASAPVATLDSFEKNLKPVLLSHVTTIVGFLAMNNGSSPPFRDLGNIVVMGVSLSLLLTLTFLPFLLSRVDISQRPSLLGRTRSFSQALAEVVIDYRRTIIILSVPLSLFVLVAGFQNELNDNLVDYFDETVEFRQHADEVDKHYSGISNIDYSIETGEEDAIFEKDVLKFVEKFESWLTQQPEVVAVDSVLHRIKDLNRLMNNNDDAYYKVLDQKSHNAQSFLLYEMSLPFGRDASNMVAIDKSSLKVTARLRNQSSQQILDFEEKVSLWLDENKIQRVDVKYSSPSLIFSNIGQDNISNMLNGAFFALLIISFGLVFIFRSFWVGLSSLLPNILPIAAAYGVWYLLDGQISMGLASVAAMTIGIVVDDTVHFFFQYLNGLKNGLSREEAVRETFRNTMSAIIISSLLLVAGFMLLILSSFQKNADIGLLTSITILIALFFDIFMLPALAVTFTKRKEKIASVFSATSH</sequence>
<evidence type="ECO:0000256" key="6">
    <source>
        <dbReference type="SAM" id="Phobius"/>
    </source>
</evidence>
<dbReference type="EMBL" id="FIZY01000025">
    <property type="protein sequence ID" value="CZF83764.1"/>
    <property type="molecule type" value="Genomic_DNA"/>
</dbReference>
<evidence type="ECO:0000256" key="5">
    <source>
        <dbReference type="ARBA" id="ARBA00023136"/>
    </source>
</evidence>
<feature type="transmembrane region" description="Helical" evidence="6">
    <location>
        <begin position="660"/>
        <end position="685"/>
    </location>
</feature>
<keyword evidence="3 6" id="KW-0812">Transmembrane</keyword>
<feature type="transmembrane region" description="Helical" evidence="6">
    <location>
        <begin position="226"/>
        <end position="243"/>
    </location>
</feature>
<dbReference type="PANTHER" id="PTHR33406:SF12">
    <property type="entry name" value="BLR2997 PROTEIN"/>
    <property type="match status" value="1"/>
</dbReference>
<name>A0A128FBQ8_9GAMM</name>
<feature type="transmembrane region" description="Helical" evidence="6">
    <location>
        <begin position="734"/>
        <end position="758"/>
    </location>
</feature>
<dbReference type="Gene3D" id="1.20.1640.10">
    <property type="entry name" value="Multidrug efflux transporter AcrB transmembrane domain"/>
    <property type="match status" value="2"/>
</dbReference>
<evidence type="ECO:0000256" key="3">
    <source>
        <dbReference type="ARBA" id="ARBA00022692"/>
    </source>
</evidence>
<keyword evidence="2" id="KW-1003">Cell membrane</keyword>
<evidence type="ECO:0000313" key="9">
    <source>
        <dbReference type="Proteomes" id="UP000073601"/>
    </source>
</evidence>
<dbReference type="OrthoDB" id="9803781at2"/>
<feature type="transmembrane region" description="Helical" evidence="6">
    <location>
        <begin position="405"/>
        <end position="422"/>
    </location>
</feature>
<feature type="transmembrane region" description="Helical" evidence="6">
    <location>
        <begin position="351"/>
        <end position="373"/>
    </location>
</feature>
<reference evidence="9" key="1">
    <citation type="submission" date="2016-02" db="EMBL/GenBank/DDBJ databases">
        <authorList>
            <person name="Rodrigo-Torres Lidia"/>
            <person name="Arahal R.David."/>
        </authorList>
    </citation>
    <scope>NUCLEOTIDE SEQUENCE [LARGE SCALE GENOMIC DNA]</scope>
    <source>
        <strain evidence="9">CECT 8713</strain>
    </source>
</reference>
<evidence type="ECO:0000256" key="2">
    <source>
        <dbReference type="ARBA" id="ARBA00022475"/>
    </source>
</evidence>
<gene>
    <name evidence="8" type="ORF">GMA8713_02791</name>
</gene>
<dbReference type="Pfam" id="PF03176">
    <property type="entry name" value="MMPL"/>
    <property type="match status" value="2"/>
</dbReference>
<feature type="transmembrane region" description="Helical" evidence="6">
    <location>
        <begin position="278"/>
        <end position="300"/>
    </location>
</feature>
<feature type="transmembrane region" description="Helical" evidence="6">
    <location>
        <begin position="203"/>
        <end position="220"/>
    </location>
</feature>
<keyword evidence="5 6" id="KW-0472">Membrane</keyword>
<dbReference type="SUPFAM" id="SSF82866">
    <property type="entry name" value="Multidrug efflux transporter AcrB transmembrane domain"/>
    <property type="match status" value="2"/>
</dbReference>
<dbReference type="RefSeq" id="WP_062710841.1">
    <property type="nucleotide sequence ID" value="NZ_CAWRCI010000025.1"/>
</dbReference>
<dbReference type="PANTHER" id="PTHR33406">
    <property type="entry name" value="MEMBRANE PROTEIN MJ1562-RELATED"/>
    <property type="match status" value="1"/>
</dbReference>
<comment type="subcellular location">
    <subcellularLocation>
        <location evidence="1">Cell membrane</location>
        <topology evidence="1">Multi-pass membrane protein</topology>
    </subcellularLocation>
</comment>
<accession>A0A128FBQ8</accession>
<keyword evidence="4 6" id="KW-1133">Transmembrane helix</keyword>
<dbReference type="Proteomes" id="UP000073601">
    <property type="component" value="Unassembled WGS sequence"/>
</dbReference>
<dbReference type="InterPro" id="IPR000731">
    <property type="entry name" value="SSD"/>
</dbReference>
<dbReference type="InterPro" id="IPR004869">
    <property type="entry name" value="MMPL_dom"/>
</dbReference>
<evidence type="ECO:0000256" key="4">
    <source>
        <dbReference type="ARBA" id="ARBA00022989"/>
    </source>
</evidence>
<feature type="domain" description="SSD" evidence="7">
    <location>
        <begin position="630"/>
        <end position="759"/>
    </location>
</feature>